<organism evidence="2 3">
    <name type="scientific">Aldrovandia affinis</name>
    <dbReference type="NCBI Taxonomy" id="143900"/>
    <lineage>
        <taxon>Eukaryota</taxon>
        <taxon>Metazoa</taxon>
        <taxon>Chordata</taxon>
        <taxon>Craniata</taxon>
        <taxon>Vertebrata</taxon>
        <taxon>Euteleostomi</taxon>
        <taxon>Actinopterygii</taxon>
        <taxon>Neopterygii</taxon>
        <taxon>Teleostei</taxon>
        <taxon>Notacanthiformes</taxon>
        <taxon>Halosauridae</taxon>
        <taxon>Aldrovandia</taxon>
    </lineage>
</organism>
<accession>A0AAD7SLQ3</accession>
<reference evidence="2" key="1">
    <citation type="journal article" date="2023" name="Science">
        <title>Genome structures resolve the early diversification of teleost fishes.</title>
        <authorList>
            <person name="Parey E."/>
            <person name="Louis A."/>
            <person name="Montfort J."/>
            <person name="Bouchez O."/>
            <person name="Roques C."/>
            <person name="Iampietro C."/>
            <person name="Lluch J."/>
            <person name="Castinel A."/>
            <person name="Donnadieu C."/>
            <person name="Desvignes T."/>
            <person name="Floi Bucao C."/>
            <person name="Jouanno E."/>
            <person name="Wen M."/>
            <person name="Mejri S."/>
            <person name="Dirks R."/>
            <person name="Jansen H."/>
            <person name="Henkel C."/>
            <person name="Chen W.J."/>
            <person name="Zahm M."/>
            <person name="Cabau C."/>
            <person name="Klopp C."/>
            <person name="Thompson A.W."/>
            <person name="Robinson-Rechavi M."/>
            <person name="Braasch I."/>
            <person name="Lecointre G."/>
            <person name="Bobe J."/>
            <person name="Postlethwait J.H."/>
            <person name="Berthelot C."/>
            <person name="Roest Crollius H."/>
            <person name="Guiguen Y."/>
        </authorList>
    </citation>
    <scope>NUCLEOTIDE SEQUENCE</scope>
    <source>
        <strain evidence="2">NC1722</strain>
    </source>
</reference>
<protein>
    <submittedName>
        <fullName evidence="2">Uncharacterized protein</fullName>
    </submittedName>
</protein>
<evidence type="ECO:0000256" key="1">
    <source>
        <dbReference type="SAM" id="MobiDB-lite"/>
    </source>
</evidence>
<dbReference type="EMBL" id="JAINUG010000050">
    <property type="protein sequence ID" value="KAJ8404994.1"/>
    <property type="molecule type" value="Genomic_DNA"/>
</dbReference>
<comment type="caution">
    <text evidence="2">The sequence shown here is derived from an EMBL/GenBank/DDBJ whole genome shotgun (WGS) entry which is preliminary data.</text>
</comment>
<sequence>MRKQRDGDYMRTTPASAMAISGRGFKTVQGEMVGAASPYISILNRQTGRPEPRPAATTTTDHATLGFARRRTPIERGSSQRHCVYAQR</sequence>
<keyword evidence="3" id="KW-1185">Reference proteome</keyword>
<feature type="region of interest" description="Disordered" evidence="1">
    <location>
        <begin position="69"/>
        <end position="88"/>
    </location>
</feature>
<gene>
    <name evidence="2" type="ORF">AAFF_G00329150</name>
</gene>
<evidence type="ECO:0000313" key="3">
    <source>
        <dbReference type="Proteomes" id="UP001221898"/>
    </source>
</evidence>
<dbReference type="AlphaFoldDB" id="A0AAD7SLQ3"/>
<proteinExistence type="predicted"/>
<dbReference type="Proteomes" id="UP001221898">
    <property type="component" value="Unassembled WGS sequence"/>
</dbReference>
<evidence type="ECO:0000313" key="2">
    <source>
        <dbReference type="EMBL" id="KAJ8404994.1"/>
    </source>
</evidence>
<name>A0AAD7SLQ3_9TELE</name>